<sequence length="214" mass="25183">MVNYKGILGKAGESFNPETRVHPNHLGKKFEDYAEERERALFEHFGIERYDINSWRNLALSLAESHVPAYQRSQGRPSVNGFEDIMWFEFFLVIKEVAQCTNKEAYERIAARHDVSNSAEEIKERLKKLKRKSPLECQRAERMMAISPYEGYREGHFRQVWAQTILHSEKEAAIVEHHQHYSRFPYGPHIERDNQDRVIQLTGDDIPPFPEKKI</sequence>
<comment type="caution">
    <text evidence="1">The sequence shown here is derived from an EMBL/GenBank/DDBJ whole genome shotgun (WGS) entry which is preliminary data.</text>
</comment>
<name>A0ABQ3DCV5_9RHOB</name>
<dbReference type="RefSeq" id="WP_189641437.1">
    <property type="nucleotide sequence ID" value="NZ_BMZF01000011.1"/>
</dbReference>
<reference evidence="2" key="1">
    <citation type="journal article" date="2019" name="Int. J. Syst. Evol. Microbiol.">
        <title>The Global Catalogue of Microorganisms (GCM) 10K type strain sequencing project: providing services to taxonomists for standard genome sequencing and annotation.</title>
        <authorList>
            <consortium name="The Broad Institute Genomics Platform"/>
            <consortium name="The Broad Institute Genome Sequencing Center for Infectious Disease"/>
            <person name="Wu L."/>
            <person name="Ma J."/>
        </authorList>
    </citation>
    <scope>NUCLEOTIDE SEQUENCE [LARGE SCALE GENOMIC DNA]</scope>
    <source>
        <strain evidence="2">KCTC 32465</strain>
    </source>
</reference>
<dbReference type="EMBL" id="BMZF01000011">
    <property type="protein sequence ID" value="GHA61499.1"/>
    <property type="molecule type" value="Genomic_DNA"/>
</dbReference>
<evidence type="ECO:0000313" key="1">
    <source>
        <dbReference type="EMBL" id="GHA61499.1"/>
    </source>
</evidence>
<proteinExistence type="predicted"/>
<dbReference type="Proteomes" id="UP000634455">
    <property type="component" value="Unassembled WGS sequence"/>
</dbReference>
<evidence type="ECO:0000313" key="2">
    <source>
        <dbReference type="Proteomes" id="UP000634455"/>
    </source>
</evidence>
<protein>
    <submittedName>
        <fullName evidence="1">Uncharacterized protein</fullName>
    </submittedName>
</protein>
<organism evidence="1 2">
    <name type="scientific">Paramylibacter ulvae</name>
    <dbReference type="NCBI Taxonomy" id="1651968"/>
    <lineage>
        <taxon>Bacteria</taxon>
        <taxon>Pseudomonadati</taxon>
        <taxon>Pseudomonadota</taxon>
        <taxon>Alphaproteobacteria</taxon>
        <taxon>Rhodobacterales</taxon>
        <taxon>Paracoccaceae</taxon>
        <taxon>Paramylibacter</taxon>
    </lineage>
</organism>
<keyword evidence="2" id="KW-1185">Reference proteome</keyword>
<accession>A0ABQ3DCV5</accession>
<gene>
    <name evidence="1" type="ORF">GCM10008927_28740</name>
</gene>